<dbReference type="EMBL" id="MF994817">
    <property type="protein sequence ID" value="AVI07903.1"/>
    <property type="molecule type" value="Genomic_DNA"/>
</dbReference>
<evidence type="ECO:0000313" key="5">
    <source>
        <dbReference type="EMBL" id="AVI08030.1"/>
    </source>
</evidence>
<evidence type="ECO:0000313" key="8">
    <source>
        <dbReference type="EMBL" id="AVI08529.1"/>
    </source>
</evidence>
<evidence type="ECO:0000313" key="3">
    <source>
        <dbReference type="EMBL" id="AVI07781.1"/>
    </source>
</evidence>
<protein>
    <submittedName>
        <fullName evidence="2">Uncharacterized protein</fullName>
    </submittedName>
</protein>
<dbReference type="EMBL" id="MF994822">
    <property type="protein sequence ID" value="AVI08529.1"/>
    <property type="molecule type" value="Genomic_DNA"/>
</dbReference>
<dbReference type="EMBL" id="MF994820">
    <property type="protein sequence ID" value="AVI08284.1"/>
    <property type="molecule type" value="Genomic_DNA"/>
</dbReference>
<dbReference type="EMBL" id="MF994813">
    <property type="protein sequence ID" value="AVI07413.1"/>
    <property type="molecule type" value="Genomic_DNA"/>
</dbReference>
<dbReference type="EMBL" id="MF994815">
    <property type="protein sequence ID" value="AVI07660.1"/>
    <property type="molecule type" value="Genomic_DNA"/>
</dbReference>
<evidence type="ECO:0000313" key="2">
    <source>
        <dbReference type="EMBL" id="AVI07660.1"/>
    </source>
</evidence>
<proteinExistence type="predicted"/>
<evidence type="ECO:0000313" key="7">
    <source>
        <dbReference type="EMBL" id="AVI08284.1"/>
    </source>
</evidence>
<dbReference type="EMBL" id="MF994819">
    <property type="protein sequence ID" value="AVI08156.1"/>
    <property type="molecule type" value="Genomic_DNA"/>
</dbReference>
<sequence length="42" mass="5097">MLLNFVLTNLPFYNTQKKNKYIEFLAILKKQFTYLQCSITQH</sequence>
<reference evidence="2" key="1">
    <citation type="journal article" date="2018" name="J. Virol.">
        <title>Copy number heterogeneity, large origin tandem repeats, and interspecies recombination in HHV-6A and HHV-6B reference strains.</title>
        <authorList>
            <person name="Greninger A.L."/>
            <person name="Roychoudhury P."/>
            <person name="Makhsous N."/>
            <person name="Hanson D."/>
            <person name="Chase J."/>
            <person name="Krueger G."/>
            <person name="Xie H."/>
            <person name="Huang M.-L."/>
            <person name="Saunders L."/>
            <person name="Ablashi D."/>
            <person name="Koelle D.M."/>
            <person name="Cook L."/>
            <person name="Jerome K.R."/>
        </authorList>
    </citation>
    <scope>NUCLEOTIDE SEQUENCE</scope>
    <source>
        <strain evidence="1">ABI-HHV6A</strain>
        <strain evidence="2">CO1</strain>
        <strain evidence="3">CO2</strain>
        <strain evidence="4">CO3</strain>
        <strain evidence="5">CO4</strain>
        <strain evidence="6">CO7</strain>
        <strain evidence="7">DA</strain>
        <strain evidence="8">GS</strain>
    </source>
</reference>
<name>A0A2L2Q9F8_9BETA</name>
<evidence type="ECO:0000313" key="6">
    <source>
        <dbReference type="EMBL" id="AVI08156.1"/>
    </source>
</evidence>
<dbReference type="EMBL" id="MF994816">
    <property type="protein sequence ID" value="AVI07781.1"/>
    <property type="molecule type" value="Genomic_DNA"/>
</dbReference>
<evidence type="ECO:0000313" key="4">
    <source>
        <dbReference type="EMBL" id="AVI07903.1"/>
    </source>
</evidence>
<organism evidence="2">
    <name type="scientific">Human betaherpesvirus 6A</name>
    <dbReference type="NCBI Taxonomy" id="32603"/>
    <lineage>
        <taxon>Viruses</taxon>
        <taxon>Duplodnaviria</taxon>
        <taxon>Heunggongvirae</taxon>
        <taxon>Peploviricota</taxon>
        <taxon>Herviviricetes</taxon>
        <taxon>Herpesvirales</taxon>
        <taxon>Orthoherpesviridae</taxon>
        <taxon>Betaherpesvirinae</taxon>
        <taxon>Roseolovirus</taxon>
        <taxon>Roseolovirus humanbeta6a</taxon>
    </lineage>
</organism>
<evidence type="ECO:0000313" key="1">
    <source>
        <dbReference type="EMBL" id="AVI07413.1"/>
    </source>
</evidence>
<dbReference type="EMBL" id="MF994818">
    <property type="protein sequence ID" value="AVI08030.1"/>
    <property type="molecule type" value="Genomic_DNA"/>
</dbReference>
<accession>A0A2L2Q9F8</accession>